<reference evidence="10" key="2">
    <citation type="journal article" date="2023" name="Science">
        <title>Genomic signatures of disease resistance in endangered staghorn corals.</title>
        <authorList>
            <person name="Vollmer S.V."/>
            <person name="Selwyn J.D."/>
            <person name="Despard B.A."/>
            <person name="Roesel C.L."/>
        </authorList>
    </citation>
    <scope>NUCLEOTIDE SEQUENCE</scope>
    <source>
        <strain evidence="10">K2</strain>
    </source>
</reference>
<dbReference type="GO" id="GO:0004794">
    <property type="term" value="F:threonine deaminase activity"/>
    <property type="evidence" value="ECO:0007669"/>
    <property type="project" value="TreeGrafter"/>
</dbReference>
<dbReference type="EC" id="4.3.1.17" evidence="3"/>
<keyword evidence="11" id="KW-1185">Reference proteome</keyword>
<dbReference type="AlphaFoldDB" id="A0AAD9VH83"/>
<dbReference type="InterPro" id="IPR000634">
    <property type="entry name" value="Ser/Thr_deHydtase_PyrdxlP-BS"/>
</dbReference>
<dbReference type="PROSITE" id="PS00165">
    <property type="entry name" value="DEHYDRATASE_SER_THR"/>
    <property type="match status" value="1"/>
</dbReference>
<evidence type="ECO:0000256" key="3">
    <source>
        <dbReference type="ARBA" id="ARBA00012093"/>
    </source>
</evidence>
<reference evidence="10" key="1">
    <citation type="journal article" date="2023" name="G3 (Bethesda)">
        <title>Whole genome assembly and annotation of the endangered Caribbean coral Acropora cervicornis.</title>
        <authorList>
            <person name="Selwyn J.D."/>
            <person name="Vollmer S.V."/>
        </authorList>
    </citation>
    <scope>NUCLEOTIDE SEQUENCE</scope>
    <source>
        <strain evidence="10">K2</strain>
    </source>
</reference>
<dbReference type="GO" id="GO:0009097">
    <property type="term" value="P:isoleucine biosynthetic process"/>
    <property type="evidence" value="ECO:0007669"/>
    <property type="project" value="TreeGrafter"/>
</dbReference>
<evidence type="ECO:0000256" key="5">
    <source>
        <dbReference type="ARBA" id="ARBA00023239"/>
    </source>
</evidence>
<dbReference type="GO" id="GO:0030170">
    <property type="term" value="F:pyridoxal phosphate binding"/>
    <property type="evidence" value="ECO:0007669"/>
    <property type="project" value="InterPro"/>
</dbReference>
<dbReference type="GO" id="GO:0006567">
    <property type="term" value="P:L-threonine catabolic process"/>
    <property type="evidence" value="ECO:0007669"/>
    <property type="project" value="TreeGrafter"/>
</dbReference>
<dbReference type="InterPro" id="IPR050147">
    <property type="entry name" value="Ser/Thr_Dehydratase"/>
</dbReference>
<evidence type="ECO:0000256" key="1">
    <source>
        <dbReference type="ARBA" id="ARBA00001933"/>
    </source>
</evidence>
<keyword evidence="5" id="KW-0456">Lyase</keyword>
<dbReference type="GO" id="GO:0003941">
    <property type="term" value="F:L-serine ammonia-lyase activity"/>
    <property type="evidence" value="ECO:0007669"/>
    <property type="project" value="UniProtKB-EC"/>
</dbReference>
<comment type="caution">
    <text evidence="10">The sequence shown here is derived from an EMBL/GenBank/DDBJ whole genome shotgun (WGS) entry which is preliminary data.</text>
</comment>
<proteinExistence type="inferred from homology"/>
<evidence type="ECO:0000256" key="4">
    <source>
        <dbReference type="ARBA" id="ARBA00022898"/>
    </source>
</evidence>
<evidence type="ECO:0000256" key="8">
    <source>
        <dbReference type="ARBA" id="ARBA00049406"/>
    </source>
</evidence>
<comment type="similarity">
    <text evidence="2">Belongs to the serine/threonine dehydratase family.</text>
</comment>
<dbReference type="Pfam" id="PF00291">
    <property type="entry name" value="PALP"/>
    <property type="match status" value="1"/>
</dbReference>
<feature type="domain" description="Tryptophan synthase beta chain-like PALP" evidence="9">
    <location>
        <begin position="78"/>
        <end position="268"/>
    </location>
</feature>
<evidence type="ECO:0000313" key="11">
    <source>
        <dbReference type="Proteomes" id="UP001249851"/>
    </source>
</evidence>
<dbReference type="Gene3D" id="3.40.50.1100">
    <property type="match status" value="2"/>
</dbReference>
<evidence type="ECO:0000259" key="9">
    <source>
        <dbReference type="Pfam" id="PF00291"/>
    </source>
</evidence>
<name>A0AAD9VH83_ACRCE</name>
<comment type="cofactor">
    <cofactor evidence="1">
        <name>pyridoxal 5'-phosphate</name>
        <dbReference type="ChEBI" id="CHEBI:597326"/>
    </cofactor>
</comment>
<dbReference type="PANTHER" id="PTHR48078:SF2">
    <property type="entry name" value="CATABOLIC L-SERINE_THREONINE DEHYDRATASE"/>
    <property type="match status" value="1"/>
</dbReference>
<accession>A0AAD9VH83</accession>
<comment type="catalytic activity">
    <reaction evidence="8">
        <text>L-serine = pyruvate + NH4(+)</text>
        <dbReference type="Rhea" id="RHEA:19169"/>
        <dbReference type="ChEBI" id="CHEBI:15361"/>
        <dbReference type="ChEBI" id="CHEBI:28938"/>
        <dbReference type="ChEBI" id="CHEBI:33384"/>
        <dbReference type="EC" id="4.3.1.17"/>
    </reaction>
</comment>
<gene>
    <name evidence="10" type="ORF">P5673_000509</name>
</gene>
<dbReference type="Proteomes" id="UP001249851">
    <property type="component" value="Unassembled WGS sequence"/>
</dbReference>
<protein>
    <recommendedName>
        <fullName evidence="3">L-serine ammonia-lyase</fullName>
        <ecNumber evidence="3">4.3.1.17</ecNumber>
    </recommendedName>
    <alternativeName>
        <fullName evidence="6">L-serine deaminase</fullName>
    </alternativeName>
    <alternativeName>
        <fullName evidence="7">L-threonine dehydratase</fullName>
    </alternativeName>
</protein>
<dbReference type="SUPFAM" id="SSF53686">
    <property type="entry name" value="Tryptophan synthase beta subunit-like PLP-dependent enzymes"/>
    <property type="match status" value="1"/>
</dbReference>
<dbReference type="GO" id="GO:0006565">
    <property type="term" value="P:L-serine catabolic process"/>
    <property type="evidence" value="ECO:0007669"/>
    <property type="project" value="TreeGrafter"/>
</dbReference>
<sequence length="287" mass="31200">MLRSQQSCHASSWRTLTKMETEALHIKTPVLESHPLTTLSGFRVFLKLENVQPVSSFKIRGVGNLCQKAMRKGCNHMSWDDADALALKLAKQPGYAYIPPFNHPDIWEGVATVIQESAAQLPEKPSAVVVSVGGGGLMAGVLQGMQDVGWNEVPLIAMETKGANCFDAAVQAGKLVTLDEITSIAKSLGARTVAAKALEWTHKHKIINHVCSDQEAVLACERFADDHRMLVEPACGASLACVYERLFKGWKEQGKLAELKSVLVIVCGGNIVSLKALKEWKEKLGLS</sequence>
<evidence type="ECO:0000256" key="6">
    <source>
        <dbReference type="ARBA" id="ARBA00041766"/>
    </source>
</evidence>
<dbReference type="EMBL" id="JARQWQ010000001">
    <property type="protein sequence ID" value="KAK2574354.1"/>
    <property type="molecule type" value="Genomic_DNA"/>
</dbReference>
<dbReference type="PANTHER" id="PTHR48078">
    <property type="entry name" value="THREONINE DEHYDRATASE, MITOCHONDRIAL-RELATED"/>
    <property type="match status" value="1"/>
</dbReference>
<evidence type="ECO:0000313" key="10">
    <source>
        <dbReference type="EMBL" id="KAK2574354.1"/>
    </source>
</evidence>
<evidence type="ECO:0000256" key="2">
    <source>
        <dbReference type="ARBA" id="ARBA00010869"/>
    </source>
</evidence>
<organism evidence="10 11">
    <name type="scientific">Acropora cervicornis</name>
    <name type="common">Staghorn coral</name>
    <dbReference type="NCBI Taxonomy" id="6130"/>
    <lineage>
        <taxon>Eukaryota</taxon>
        <taxon>Metazoa</taxon>
        <taxon>Cnidaria</taxon>
        <taxon>Anthozoa</taxon>
        <taxon>Hexacorallia</taxon>
        <taxon>Scleractinia</taxon>
        <taxon>Astrocoeniina</taxon>
        <taxon>Acroporidae</taxon>
        <taxon>Acropora</taxon>
    </lineage>
</organism>
<dbReference type="InterPro" id="IPR001926">
    <property type="entry name" value="TrpB-like_PALP"/>
</dbReference>
<evidence type="ECO:0000256" key="7">
    <source>
        <dbReference type="ARBA" id="ARBA00042605"/>
    </source>
</evidence>
<dbReference type="InterPro" id="IPR036052">
    <property type="entry name" value="TrpB-like_PALP_sf"/>
</dbReference>
<keyword evidence="4" id="KW-0663">Pyridoxal phosphate</keyword>